<keyword evidence="3" id="KW-1185">Reference proteome</keyword>
<evidence type="ECO:0000313" key="3">
    <source>
        <dbReference type="Proteomes" id="UP001367676"/>
    </source>
</evidence>
<sequence length="682" mass="78029">MAAGPNRDNGNIIEQQDLERSIRNLFHCRDGKSEYAMYFTFELPILYAEFVDRNRNVITDCSDEVLNGRVQTIEETELGPTAEIVRLEEAIVEEAIGILNNKKELVETLKEELISYKARCGRFRERISNRLGEVNAHRAAQAALARVQETPMDLSRGNRQEVLRERAEEQLRSPVVRLQRFDQLKPEIVIQRCDAPARQPQPDPQPPVIPPAENIMAEEQQLNIELEEHAEPEVEMIEPDEVVMEIEDYSIDSTESTDTENGKGVNLINLVTLVDSEIVRNPKRKRRRKNILGKSNGFAKRFVNKAKVIPNVRESILSKIAQSKKAVSRSKSKQDEIYTQIFENKEKQKSTLSKFKIGKKGDSVKNKINNGIEIQSVNRTGALKVIKTIDVNSIKPGHCKITFENKLREKFQKRFHKSVGNSKFVNSTDGEIDEVENAIYDQAINEFEAVQNAGNAEQNVHDWAEEVLANEIAQNVQQPQPPPANVQPEVQAQQPIVEPVVRMNPLPQPIGWNNTRFGLEAVQVLREYGRDVIVRMRLHEDRAEKAMIHLSTDERENVYGERAIMQWSGVYTHAVGARTRPIPDIRCRLDGAPFVYTGLRRQYALRIFPYVDLEDDAFIVTGWLVPPLGHTPDFSLERVVLGEDFLRENLHSINPGLMEVTLRAENGNLVRKRYQLRHRMRN</sequence>
<evidence type="ECO:0000313" key="2">
    <source>
        <dbReference type="EMBL" id="KAK7584154.1"/>
    </source>
</evidence>
<dbReference type="Proteomes" id="UP001367676">
    <property type="component" value="Unassembled WGS sequence"/>
</dbReference>
<dbReference type="EMBL" id="JBBCAQ010000032">
    <property type="protein sequence ID" value="KAK7584154.1"/>
    <property type="molecule type" value="Genomic_DNA"/>
</dbReference>
<keyword evidence="1" id="KW-0175">Coiled coil</keyword>
<dbReference type="AlphaFoldDB" id="A0AAN9TFD4"/>
<feature type="coiled-coil region" evidence="1">
    <location>
        <begin position="92"/>
        <end position="126"/>
    </location>
</feature>
<gene>
    <name evidence="2" type="ORF">V9T40_005117</name>
</gene>
<accession>A0AAN9TFD4</accession>
<proteinExistence type="predicted"/>
<reference evidence="2 3" key="1">
    <citation type="submission" date="2024-03" db="EMBL/GenBank/DDBJ databases">
        <title>Adaptation during the transition from Ophiocordyceps entomopathogen to insect associate is accompanied by gene loss and intensified selection.</title>
        <authorList>
            <person name="Ward C.M."/>
            <person name="Onetto C.A."/>
            <person name="Borneman A.R."/>
        </authorList>
    </citation>
    <scope>NUCLEOTIDE SEQUENCE [LARGE SCALE GENOMIC DNA]</scope>
    <source>
        <strain evidence="2">AWRI1</strain>
        <tissue evidence="2">Single Adult Female</tissue>
    </source>
</reference>
<protein>
    <submittedName>
        <fullName evidence="2">Uncharacterized protein</fullName>
    </submittedName>
</protein>
<organism evidence="2 3">
    <name type="scientific">Parthenolecanium corni</name>
    <dbReference type="NCBI Taxonomy" id="536013"/>
    <lineage>
        <taxon>Eukaryota</taxon>
        <taxon>Metazoa</taxon>
        <taxon>Ecdysozoa</taxon>
        <taxon>Arthropoda</taxon>
        <taxon>Hexapoda</taxon>
        <taxon>Insecta</taxon>
        <taxon>Pterygota</taxon>
        <taxon>Neoptera</taxon>
        <taxon>Paraneoptera</taxon>
        <taxon>Hemiptera</taxon>
        <taxon>Sternorrhyncha</taxon>
        <taxon>Coccoidea</taxon>
        <taxon>Coccidae</taxon>
        <taxon>Parthenolecanium</taxon>
    </lineage>
</organism>
<comment type="caution">
    <text evidence="2">The sequence shown here is derived from an EMBL/GenBank/DDBJ whole genome shotgun (WGS) entry which is preliminary data.</text>
</comment>
<name>A0AAN9TFD4_9HEMI</name>
<evidence type="ECO:0000256" key="1">
    <source>
        <dbReference type="SAM" id="Coils"/>
    </source>
</evidence>